<evidence type="ECO:0000256" key="8">
    <source>
        <dbReference type="ARBA" id="ARBA00022989"/>
    </source>
</evidence>
<dbReference type="InterPro" id="IPR003660">
    <property type="entry name" value="HAMP_dom"/>
</dbReference>
<evidence type="ECO:0000256" key="7">
    <source>
        <dbReference type="ARBA" id="ARBA00022777"/>
    </source>
</evidence>
<dbReference type="AlphaFoldDB" id="A0A5R9A8G5"/>
<keyword evidence="6 10" id="KW-0812">Transmembrane</keyword>
<dbReference type="InterPro" id="IPR004358">
    <property type="entry name" value="Sig_transdc_His_kin-like_C"/>
</dbReference>
<keyword evidence="10" id="KW-0472">Membrane</keyword>
<dbReference type="Gene3D" id="6.10.340.10">
    <property type="match status" value="1"/>
</dbReference>
<dbReference type="Proteomes" id="UP000306544">
    <property type="component" value="Unassembled WGS sequence"/>
</dbReference>
<dbReference type="Gene3D" id="3.30.565.10">
    <property type="entry name" value="Histidine kinase-like ATPase, C-terminal domain"/>
    <property type="match status" value="1"/>
</dbReference>
<dbReference type="SMART" id="SM00388">
    <property type="entry name" value="HisKA"/>
    <property type="match status" value="1"/>
</dbReference>
<keyword evidence="5" id="KW-0808">Transferase</keyword>
<gene>
    <name evidence="13" type="ORF">FEF27_10015</name>
</gene>
<proteinExistence type="predicted"/>
<dbReference type="EC" id="2.7.13.3" evidence="3"/>
<reference evidence="13 14" key="1">
    <citation type="submission" date="2019-05" db="EMBL/GenBank/DDBJ databases">
        <title>Nesterenkonia sp. GY239, isolated from the Southern Atlantic Ocean.</title>
        <authorList>
            <person name="Zhang G."/>
        </authorList>
    </citation>
    <scope>NUCLEOTIDE SEQUENCE [LARGE SCALE GENOMIC DNA]</scope>
    <source>
        <strain evidence="13 14">GY239</strain>
    </source>
</reference>
<dbReference type="FunFam" id="3.30.565.10:FF:000006">
    <property type="entry name" value="Sensor histidine kinase WalK"/>
    <property type="match status" value="1"/>
</dbReference>
<dbReference type="CDD" id="cd00082">
    <property type="entry name" value="HisKA"/>
    <property type="match status" value="1"/>
</dbReference>
<evidence type="ECO:0000256" key="2">
    <source>
        <dbReference type="ARBA" id="ARBA00004236"/>
    </source>
</evidence>
<evidence type="ECO:0000259" key="11">
    <source>
        <dbReference type="PROSITE" id="PS50109"/>
    </source>
</evidence>
<evidence type="ECO:0000256" key="3">
    <source>
        <dbReference type="ARBA" id="ARBA00012438"/>
    </source>
</evidence>
<dbReference type="Pfam" id="PF02518">
    <property type="entry name" value="HATPase_c"/>
    <property type="match status" value="1"/>
</dbReference>
<dbReference type="RefSeq" id="WP_138170718.1">
    <property type="nucleotide sequence ID" value="NZ_VAWA01000013.1"/>
</dbReference>
<evidence type="ECO:0000256" key="6">
    <source>
        <dbReference type="ARBA" id="ARBA00022692"/>
    </source>
</evidence>
<dbReference type="Pfam" id="PF00672">
    <property type="entry name" value="HAMP"/>
    <property type="match status" value="1"/>
</dbReference>
<dbReference type="CDD" id="cd06225">
    <property type="entry name" value="HAMP"/>
    <property type="match status" value="1"/>
</dbReference>
<keyword evidence="8 10" id="KW-1133">Transmembrane helix</keyword>
<comment type="subcellular location">
    <subcellularLocation>
        <location evidence="2">Cell membrane</location>
    </subcellularLocation>
</comment>
<dbReference type="SMART" id="SM00387">
    <property type="entry name" value="HATPase_c"/>
    <property type="match status" value="1"/>
</dbReference>
<dbReference type="GO" id="GO:0000155">
    <property type="term" value="F:phosphorelay sensor kinase activity"/>
    <property type="evidence" value="ECO:0007669"/>
    <property type="project" value="InterPro"/>
</dbReference>
<keyword evidence="7" id="KW-0418">Kinase</keyword>
<protein>
    <recommendedName>
        <fullName evidence="3">histidine kinase</fullName>
        <ecNumber evidence="3">2.7.13.3</ecNumber>
    </recommendedName>
</protein>
<dbReference type="InterPro" id="IPR036890">
    <property type="entry name" value="HATPase_C_sf"/>
</dbReference>
<dbReference type="InterPro" id="IPR003661">
    <property type="entry name" value="HisK_dim/P_dom"/>
</dbReference>
<dbReference type="Pfam" id="PF00512">
    <property type="entry name" value="HisKA"/>
    <property type="match status" value="1"/>
</dbReference>
<dbReference type="SUPFAM" id="SSF47384">
    <property type="entry name" value="Homodimeric domain of signal transducing histidine kinase"/>
    <property type="match status" value="1"/>
</dbReference>
<evidence type="ECO:0000259" key="12">
    <source>
        <dbReference type="PROSITE" id="PS50885"/>
    </source>
</evidence>
<evidence type="ECO:0000313" key="14">
    <source>
        <dbReference type="Proteomes" id="UP000306544"/>
    </source>
</evidence>
<keyword evidence="14" id="KW-1185">Reference proteome</keyword>
<dbReference type="PANTHER" id="PTHR43711">
    <property type="entry name" value="TWO-COMPONENT HISTIDINE KINASE"/>
    <property type="match status" value="1"/>
</dbReference>
<keyword evidence="4" id="KW-0597">Phosphoprotein</keyword>
<dbReference type="PROSITE" id="PS50109">
    <property type="entry name" value="HIS_KIN"/>
    <property type="match status" value="1"/>
</dbReference>
<evidence type="ECO:0000256" key="9">
    <source>
        <dbReference type="ARBA" id="ARBA00023012"/>
    </source>
</evidence>
<dbReference type="Gene3D" id="1.10.287.130">
    <property type="match status" value="1"/>
</dbReference>
<evidence type="ECO:0000256" key="5">
    <source>
        <dbReference type="ARBA" id="ARBA00022679"/>
    </source>
</evidence>
<sequence>MNSARTPVRTRLGVRLFFGAMLILGVGALTAWVVALLTGPAIFHEHMLMVETPQQDPEVMTHAEEAFDHTWRLSLLLALCAASLASIIVSLALARRIVVTLDKVRSAATRVAGGDYAARVPRDGMGTEMSEMAAAFNGMAVKLAETEQTRQRLLSDLAHEMRTPLATVDGYLEGMLDGVAEADAETLSMLREQTDRLRRLAEDISLVSLAEEHQLRMQSEHIPVRELLQTAESQARSLYAAQGVRLVVDLPPADAAVTGDRDRLSQVLTNLLDNALRHTDDGDSVTLSAAATAQTVLITVEDTGHGIAQEHLPHIFERFYRVDAARDRAQGGSGIGLTIVKSITEAHGGHVAVHSRGRGQGATFRIELPRAEERIGVANPWSAV</sequence>
<dbReference type="PROSITE" id="PS50885">
    <property type="entry name" value="HAMP"/>
    <property type="match status" value="1"/>
</dbReference>
<accession>A0A5R9A8G5</accession>
<dbReference type="OrthoDB" id="9786919at2"/>
<dbReference type="GO" id="GO:0005886">
    <property type="term" value="C:plasma membrane"/>
    <property type="evidence" value="ECO:0007669"/>
    <property type="project" value="UniProtKB-SubCell"/>
</dbReference>
<dbReference type="SUPFAM" id="SSF158472">
    <property type="entry name" value="HAMP domain-like"/>
    <property type="match status" value="1"/>
</dbReference>
<dbReference type="SMART" id="SM00304">
    <property type="entry name" value="HAMP"/>
    <property type="match status" value="1"/>
</dbReference>
<evidence type="ECO:0000256" key="10">
    <source>
        <dbReference type="SAM" id="Phobius"/>
    </source>
</evidence>
<name>A0A5R9A8G5_9MICC</name>
<dbReference type="PANTHER" id="PTHR43711:SF1">
    <property type="entry name" value="HISTIDINE KINASE 1"/>
    <property type="match status" value="1"/>
</dbReference>
<evidence type="ECO:0000256" key="4">
    <source>
        <dbReference type="ARBA" id="ARBA00022553"/>
    </source>
</evidence>
<dbReference type="InterPro" id="IPR005467">
    <property type="entry name" value="His_kinase_dom"/>
</dbReference>
<dbReference type="CDD" id="cd00075">
    <property type="entry name" value="HATPase"/>
    <property type="match status" value="1"/>
</dbReference>
<dbReference type="PRINTS" id="PR00344">
    <property type="entry name" value="BCTRLSENSOR"/>
</dbReference>
<organism evidence="13 14">
    <name type="scientific">Nesterenkonia sphaerica</name>
    <dbReference type="NCBI Taxonomy" id="1804988"/>
    <lineage>
        <taxon>Bacteria</taxon>
        <taxon>Bacillati</taxon>
        <taxon>Actinomycetota</taxon>
        <taxon>Actinomycetes</taxon>
        <taxon>Micrococcales</taxon>
        <taxon>Micrococcaceae</taxon>
        <taxon>Nesterenkonia</taxon>
    </lineage>
</organism>
<feature type="transmembrane region" description="Helical" evidence="10">
    <location>
        <begin position="73"/>
        <end position="94"/>
    </location>
</feature>
<evidence type="ECO:0000313" key="13">
    <source>
        <dbReference type="EMBL" id="TLP74076.1"/>
    </source>
</evidence>
<dbReference type="InterPro" id="IPR050736">
    <property type="entry name" value="Sensor_HK_Regulatory"/>
</dbReference>
<dbReference type="InterPro" id="IPR036097">
    <property type="entry name" value="HisK_dim/P_sf"/>
</dbReference>
<comment type="catalytic activity">
    <reaction evidence="1">
        <text>ATP + protein L-histidine = ADP + protein N-phospho-L-histidine.</text>
        <dbReference type="EC" id="2.7.13.3"/>
    </reaction>
</comment>
<feature type="domain" description="Histidine kinase" evidence="11">
    <location>
        <begin position="156"/>
        <end position="372"/>
    </location>
</feature>
<feature type="transmembrane region" description="Helical" evidence="10">
    <location>
        <begin position="12"/>
        <end position="43"/>
    </location>
</feature>
<feature type="domain" description="HAMP" evidence="12">
    <location>
        <begin position="95"/>
        <end position="148"/>
    </location>
</feature>
<dbReference type="SUPFAM" id="SSF55874">
    <property type="entry name" value="ATPase domain of HSP90 chaperone/DNA topoisomerase II/histidine kinase"/>
    <property type="match status" value="1"/>
</dbReference>
<comment type="caution">
    <text evidence="13">The sequence shown here is derived from an EMBL/GenBank/DDBJ whole genome shotgun (WGS) entry which is preliminary data.</text>
</comment>
<dbReference type="EMBL" id="VAWA01000013">
    <property type="protein sequence ID" value="TLP74076.1"/>
    <property type="molecule type" value="Genomic_DNA"/>
</dbReference>
<evidence type="ECO:0000256" key="1">
    <source>
        <dbReference type="ARBA" id="ARBA00000085"/>
    </source>
</evidence>
<keyword evidence="9" id="KW-0902">Two-component regulatory system</keyword>
<dbReference type="InterPro" id="IPR003594">
    <property type="entry name" value="HATPase_dom"/>
</dbReference>